<dbReference type="Pfam" id="PF00356">
    <property type="entry name" value="LacI"/>
    <property type="match status" value="1"/>
</dbReference>
<evidence type="ECO:0000313" key="5">
    <source>
        <dbReference type="EMBL" id="MFC4097836.1"/>
    </source>
</evidence>
<dbReference type="InterPro" id="IPR000843">
    <property type="entry name" value="HTH_LacI"/>
</dbReference>
<dbReference type="RefSeq" id="WP_192463002.1">
    <property type="nucleotide sequence ID" value="NZ_JACYFJ010000005.1"/>
</dbReference>
<dbReference type="Proteomes" id="UP001595814">
    <property type="component" value="Unassembled WGS sequence"/>
</dbReference>
<dbReference type="SUPFAM" id="SSF53822">
    <property type="entry name" value="Periplasmic binding protein-like I"/>
    <property type="match status" value="1"/>
</dbReference>
<name>A0ABV8JW30_9FLAO</name>
<evidence type="ECO:0000256" key="3">
    <source>
        <dbReference type="ARBA" id="ARBA00023163"/>
    </source>
</evidence>
<reference evidence="6" key="1">
    <citation type="journal article" date="2019" name="Int. J. Syst. Evol. Microbiol.">
        <title>The Global Catalogue of Microorganisms (GCM) 10K type strain sequencing project: providing services to taxonomists for standard genome sequencing and annotation.</title>
        <authorList>
            <consortium name="The Broad Institute Genomics Platform"/>
            <consortium name="The Broad Institute Genome Sequencing Center for Infectious Disease"/>
            <person name="Wu L."/>
            <person name="Ma J."/>
        </authorList>
    </citation>
    <scope>NUCLEOTIDE SEQUENCE [LARGE SCALE GENOMIC DNA]</scope>
    <source>
        <strain evidence="6">CECT 7477</strain>
    </source>
</reference>
<evidence type="ECO:0000256" key="1">
    <source>
        <dbReference type="ARBA" id="ARBA00023015"/>
    </source>
</evidence>
<keyword evidence="1" id="KW-0805">Transcription regulation</keyword>
<dbReference type="PROSITE" id="PS50932">
    <property type="entry name" value="HTH_LACI_2"/>
    <property type="match status" value="1"/>
</dbReference>
<dbReference type="EMBL" id="JBHSAW010000025">
    <property type="protein sequence ID" value="MFC4097836.1"/>
    <property type="molecule type" value="Genomic_DNA"/>
</dbReference>
<feature type="domain" description="HTH lacI-type" evidence="4">
    <location>
        <begin position="7"/>
        <end position="60"/>
    </location>
</feature>
<dbReference type="SUPFAM" id="SSF47413">
    <property type="entry name" value="lambda repressor-like DNA-binding domains"/>
    <property type="match status" value="1"/>
</dbReference>
<dbReference type="SMART" id="SM00354">
    <property type="entry name" value="HTH_LACI"/>
    <property type="match status" value="1"/>
</dbReference>
<evidence type="ECO:0000313" key="6">
    <source>
        <dbReference type="Proteomes" id="UP001595814"/>
    </source>
</evidence>
<dbReference type="InterPro" id="IPR025997">
    <property type="entry name" value="SBP_2_dom"/>
</dbReference>
<dbReference type="CDD" id="cd01392">
    <property type="entry name" value="HTH_LacI"/>
    <property type="match status" value="1"/>
</dbReference>
<proteinExistence type="predicted"/>
<dbReference type="Gene3D" id="3.40.50.2300">
    <property type="match status" value="2"/>
</dbReference>
<dbReference type="PRINTS" id="PR00036">
    <property type="entry name" value="HTHLACI"/>
</dbReference>
<protein>
    <submittedName>
        <fullName evidence="5">Substrate-binding domain-containing protein</fullName>
    </submittedName>
</protein>
<accession>A0ABV8JW30</accession>
<comment type="caution">
    <text evidence="5">The sequence shown here is derived from an EMBL/GenBank/DDBJ whole genome shotgun (WGS) entry which is preliminary data.</text>
</comment>
<evidence type="ECO:0000256" key="2">
    <source>
        <dbReference type="ARBA" id="ARBA00023125"/>
    </source>
</evidence>
<keyword evidence="3" id="KW-0804">Transcription</keyword>
<organism evidence="5 6">
    <name type="scientific">Euzebyella saccharophila</name>
    <dbReference type="NCBI Taxonomy" id="679664"/>
    <lineage>
        <taxon>Bacteria</taxon>
        <taxon>Pseudomonadati</taxon>
        <taxon>Bacteroidota</taxon>
        <taxon>Flavobacteriia</taxon>
        <taxon>Flavobacteriales</taxon>
        <taxon>Flavobacteriaceae</taxon>
        <taxon>Euzebyella</taxon>
    </lineage>
</organism>
<keyword evidence="6" id="KW-1185">Reference proteome</keyword>
<dbReference type="InterPro" id="IPR028082">
    <property type="entry name" value="Peripla_BP_I"/>
</dbReference>
<dbReference type="Gene3D" id="1.10.260.40">
    <property type="entry name" value="lambda repressor-like DNA-binding domains"/>
    <property type="match status" value="1"/>
</dbReference>
<dbReference type="Pfam" id="PF13407">
    <property type="entry name" value="Peripla_BP_4"/>
    <property type="match status" value="1"/>
</dbReference>
<dbReference type="PANTHER" id="PTHR30146:SF144">
    <property type="entry name" value="LACI-FAMILY TRANSCRIPTION REGULATOR"/>
    <property type="match status" value="1"/>
</dbReference>
<gene>
    <name evidence="5" type="ORF">ACFOUT_18265</name>
</gene>
<keyword evidence="2" id="KW-0238">DNA-binding</keyword>
<dbReference type="PANTHER" id="PTHR30146">
    <property type="entry name" value="LACI-RELATED TRANSCRIPTIONAL REPRESSOR"/>
    <property type="match status" value="1"/>
</dbReference>
<dbReference type="InterPro" id="IPR010982">
    <property type="entry name" value="Lambda_DNA-bd_dom_sf"/>
</dbReference>
<sequence length="348" mass="40118">MSKKQHTIKDIARLAGVSKGTVDRVLHKRGKVSQKAHDKVKKVLSEIDYQPNPIARNLKRNKLYRICVLMPDWKIDPYWKPAELGIKEAIKEFKPFGVIVDQFLYHPHYVESFTTKSKEILASKPDVILMAPLFQEESISILKECREAKIWAALFNNYINTLNGEIFVGQDLIQSGKVAAGLVDKIVKNDSKIAVVHINKEAHMELKEDGFKSFFKEKNNSSHQILCENFNTEEEEEFDEQVSIFLKKNEDLKAIFITNSKAHRIADLVANIKGFEQMVIIGYDLLDENISYLKQGKIEFLIHQKPKRQAYLSINYFAEHFLFGKDVPSRMLLPIDIITSENVGYYLE</sequence>
<dbReference type="PROSITE" id="PS00356">
    <property type="entry name" value="HTH_LACI_1"/>
    <property type="match status" value="1"/>
</dbReference>
<evidence type="ECO:0000259" key="4">
    <source>
        <dbReference type="PROSITE" id="PS50932"/>
    </source>
</evidence>